<organism evidence="1 2">
    <name type="scientific">Funneliformis geosporum</name>
    <dbReference type="NCBI Taxonomy" id="1117311"/>
    <lineage>
        <taxon>Eukaryota</taxon>
        <taxon>Fungi</taxon>
        <taxon>Fungi incertae sedis</taxon>
        <taxon>Mucoromycota</taxon>
        <taxon>Glomeromycotina</taxon>
        <taxon>Glomeromycetes</taxon>
        <taxon>Glomerales</taxon>
        <taxon>Glomeraceae</taxon>
        <taxon>Funneliformis</taxon>
    </lineage>
</organism>
<dbReference type="OrthoDB" id="2447218at2759"/>
<dbReference type="EMBL" id="CAMKVN010000008">
    <property type="protein sequence ID" value="CAI2161577.1"/>
    <property type="molecule type" value="Genomic_DNA"/>
</dbReference>
<proteinExistence type="predicted"/>
<dbReference type="AlphaFoldDB" id="A0A9W4SAQ9"/>
<dbReference type="InterPro" id="IPR052895">
    <property type="entry name" value="HetReg/Transcr_Mod"/>
</dbReference>
<sequence length="287" mass="33372">MRHAGKEPVILPYEKVFPEKATTIPEYLQKELDNIDQTWENKYDLSNLDYSNFMLQNNSENNSSTPPQLPLRLYNLKTEEVEETKEDEKERTVTKKDGKTYEVKLTKLGRKALNKSDPIEKGQEVANQKQYYSNATATLIAVDAEIGEEVNRENKLELAKHITKKIVTSPWFTRAWTFQEGLLSKQTIFMFDDYLVDGKILALVWSSFQHDYLEPRLRNLNTKPEIFITPFAVKHRKQTVALDGIYSILGLLPYGNKVEPNYQPRFCSQCPNQKETKDCSHEEENKK</sequence>
<comment type="caution">
    <text evidence="1">The sequence shown here is derived from an EMBL/GenBank/DDBJ whole genome shotgun (WGS) entry which is preliminary data.</text>
</comment>
<keyword evidence="2" id="KW-1185">Reference proteome</keyword>
<evidence type="ECO:0000313" key="1">
    <source>
        <dbReference type="EMBL" id="CAI2161577.1"/>
    </source>
</evidence>
<dbReference type="Proteomes" id="UP001153678">
    <property type="component" value="Unassembled WGS sequence"/>
</dbReference>
<gene>
    <name evidence="1" type="ORF">FWILDA_LOCUS117</name>
</gene>
<name>A0A9W4SAQ9_9GLOM</name>
<protein>
    <submittedName>
        <fullName evidence="1">15250_t:CDS:1</fullName>
    </submittedName>
</protein>
<dbReference type="PANTHER" id="PTHR24148">
    <property type="entry name" value="ANKYRIN REPEAT DOMAIN-CONTAINING PROTEIN 39 HOMOLOG-RELATED"/>
    <property type="match status" value="1"/>
</dbReference>
<dbReference type="PANTHER" id="PTHR24148:SF64">
    <property type="entry name" value="HETEROKARYON INCOMPATIBILITY DOMAIN-CONTAINING PROTEIN"/>
    <property type="match status" value="1"/>
</dbReference>
<evidence type="ECO:0000313" key="2">
    <source>
        <dbReference type="Proteomes" id="UP001153678"/>
    </source>
</evidence>
<accession>A0A9W4SAQ9</accession>
<reference evidence="1" key="1">
    <citation type="submission" date="2022-08" db="EMBL/GenBank/DDBJ databases">
        <authorList>
            <person name="Kallberg Y."/>
            <person name="Tangrot J."/>
            <person name="Rosling A."/>
        </authorList>
    </citation>
    <scope>NUCLEOTIDE SEQUENCE</scope>
    <source>
        <strain evidence="1">Wild A</strain>
    </source>
</reference>